<evidence type="ECO:0000259" key="3">
    <source>
        <dbReference type="Pfam" id="PF00850"/>
    </source>
</evidence>
<evidence type="ECO:0000313" key="5">
    <source>
        <dbReference type="Proteomes" id="UP001165279"/>
    </source>
</evidence>
<accession>A0ABS9NSS3</accession>
<dbReference type="PANTHER" id="PTHR10625:SF10">
    <property type="entry name" value="HISTONE DEACETYLASE HDAC1"/>
    <property type="match status" value="1"/>
</dbReference>
<dbReference type="InterPro" id="IPR023801">
    <property type="entry name" value="His_deacetylse_dom"/>
</dbReference>
<name>A0ABS9NSS3_9RHOB</name>
<dbReference type="InterPro" id="IPR000286">
    <property type="entry name" value="HDACs"/>
</dbReference>
<dbReference type="RefSeq" id="WP_234175993.1">
    <property type="nucleotide sequence ID" value="NZ_JAKOEM010000001.1"/>
</dbReference>
<dbReference type="PANTHER" id="PTHR10625">
    <property type="entry name" value="HISTONE DEACETYLASE HDAC1-RELATED"/>
    <property type="match status" value="1"/>
</dbReference>
<feature type="transmembrane region" description="Helical" evidence="2">
    <location>
        <begin position="102"/>
        <end position="124"/>
    </location>
</feature>
<keyword evidence="2" id="KW-0472">Membrane</keyword>
<evidence type="ECO:0000313" key="4">
    <source>
        <dbReference type="EMBL" id="MCG6556645.1"/>
    </source>
</evidence>
<dbReference type="EMBL" id="JAKOEM010000001">
    <property type="protein sequence ID" value="MCG6556645.1"/>
    <property type="molecule type" value="Genomic_DNA"/>
</dbReference>
<organism evidence="4 5">
    <name type="scientific">Ruegeria alba</name>
    <dbReference type="NCBI Taxonomy" id="2916756"/>
    <lineage>
        <taxon>Bacteria</taxon>
        <taxon>Pseudomonadati</taxon>
        <taxon>Pseudomonadota</taxon>
        <taxon>Alphaproteobacteria</taxon>
        <taxon>Rhodobacterales</taxon>
        <taxon>Roseobacteraceae</taxon>
        <taxon>Ruegeria</taxon>
    </lineage>
</organism>
<dbReference type="InterPro" id="IPR023696">
    <property type="entry name" value="Ureohydrolase_dom_sf"/>
</dbReference>
<protein>
    <recommendedName>
        <fullName evidence="3">Histone deacetylase domain-containing protein</fullName>
    </recommendedName>
</protein>
<keyword evidence="2" id="KW-1133">Transmembrane helix</keyword>
<keyword evidence="2" id="KW-0812">Transmembrane</keyword>
<dbReference type="Proteomes" id="UP001165279">
    <property type="component" value="Unassembled WGS sequence"/>
</dbReference>
<evidence type="ECO:0000256" key="2">
    <source>
        <dbReference type="SAM" id="Phobius"/>
    </source>
</evidence>
<gene>
    <name evidence="4" type="ORF">MB818_00410</name>
</gene>
<evidence type="ECO:0000256" key="1">
    <source>
        <dbReference type="ARBA" id="ARBA00005947"/>
    </source>
</evidence>
<sequence>MITSELYYWHDTQNWCGFMVPSLTAQPAEHFENPETKRRLQNLVLATGLWDHLSHVRPEPASDEVIRTVHPQSHIDHLSAVCERGGGDAGELTPAGPASLEIARLAVGGAIAAMGFCLFANAALGIRHVQKTYGLTRIAVVDWDVHHGNGTEAILLDDPGVLTISLHQDNLFPLDSGGIGLKGAGNSNINVLLPPGSGSGAYREAFEQIVIPALDAFAPELIVLPCGYDVSAVRSSWSLPTRKARGAMLSSSPPSG</sequence>
<keyword evidence="5" id="KW-1185">Reference proteome</keyword>
<dbReference type="SUPFAM" id="SSF52768">
    <property type="entry name" value="Arginase/deacetylase"/>
    <property type="match status" value="1"/>
</dbReference>
<dbReference type="Gene3D" id="3.40.800.20">
    <property type="entry name" value="Histone deacetylase domain"/>
    <property type="match status" value="2"/>
</dbReference>
<proteinExistence type="inferred from homology"/>
<comment type="similarity">
    <text evidence="1">Belongs to the histone deacetylase family.</text>
</comment>
<dbReference type="PRINTS" id="PR01270">
    <property type="entry name" value="HDASUPER"/>
</dbReference>
<reference evidence="4" key="1">
    <citation type="submission" date="2022-02" db="EMBL/GenBank/DDBJ databases">
        <title>The genome sequence of Ruegeria sp. 1NDH52C.</title>
        <authorList>
            <person name="Du J."/>
        </authorList>
    </citation>
    <scope>NUCLEOTIDE SEQUENCE</scope>
    <source>
        <strain evidence="4">1NDH52C</strain>
    </source>
</reference>
<comment type="caution">
    <text evidence="4">The sequence shown here is derived from an EMBL/GenBank/DDBJ whole genome shotgun (WGS) entry which is preliminary data.</text>
</comment>
<feature type="domain" description="Histone deacetylase" evidence="3">
    <location>
        <begin position="113"/>
        <end position="231"/>
    </location>
</feature>
<dbReference type="InterPro" id="IPR037138">
    <property type="entry name" value="His_deacetylse_dom_sf"/>
</dbReference>
<dbReference type="Pfam" id="PF00850">
    <property type="entry name" value="Hist_deacetyl"/>
    <property type="match status" value="1"/>
</dbReference>